<gene>
    <name evidence="1" type="ORF">NLI96_g4809</name>
</gene>
<protein>
    <submittedName>
        <fullName evidence="1">Uncharacterized protein</fullName>
    </submittedName>
</protein>
<dbReference type="PANTHER" id="PTHR19959">
    <property type="entry name" value="KINESIN LIGHT CHAIN"/>
    <property type="match status" value="1"/>
</dbReference>
<organism evidence="1 2">
    <name type="scientific">Meripilus lineatus</name>
    <dbReference type="NCBI Taxonomy" id="2056292"/>
    <lineage>
        <taxon>Eukaryota</taxon>
        <taxon>Fungi</taxon>
        <taxon>Dikarya</taxon>
        <taxon>Basidiomycota</taxon>
        <taxon>Agaricomycotina</taxon>
        <taxon>Agaricomycetes</taxon>
        <taxon>Polyporales</taxon>
        <taxon>Meripilaceae</taxon>
        <taxon>Meripilus</taxon>
    </lineage>
</organism>
<keyword evidence="2" id="KW-1185">Reference proteome</keyword>
<dbReference type="Pfam" id="PF13374">
    <property type="entry name" value="TPR_10"/>
    <property type="match status" value="2"/>
</dbReference>
<comment type="caution">
    <text evidence="1">The sequence shown here is derived from an EMBL/GenBank/DDBJ whole genome shotgun (WGS) entry which is preliminary data.</text>
</comment>
<evidence type="ECO:0000313" key="1">
    <source>
        <dbReference type="EMBL" id="KAJ3485644.1"/>
    </source>
</evidence>
<dbReference type="PANTHER" id="PTHR19959:SF119">
    <property type="entry name" value="FUNGAL LIPASE-LIKE DOMAIN-CONTAINING PROTEIN"/>
    <property type="match status" value="1"/>
</dbReference>
<accession>A0AAD5YEG4</accession>
<name>A0AAD5YEG4_9APHY</name>
<proteinExistence type="predicted"/>
<dbReference type="AlphaFoldDB" id="A0AAD5YEG4"/>
<dbReference type="SUPFAM" id="SSF48452">
    <property type="entry name" value="TPR-like"/>
    <property type="match status" value="2"/>
</dbReference>
<dbReference type="Proteomes" id="UP001212997">
    <property type="component" value="Unassembled WGS sequence"/>
</dbReference>
<evidence type="ECO:0000313" key="2">
    <source>
        <dbReference type="Proteomes" id="UP001212997"/>
    </source>
</evidence>
<reference evidence="1" key="1">
    <citation type="submission" date="2022-07" db="EMBL/GenBank/DDBJ databases">
        <title>Genome Sequence of Physisporinus lineatus.</title>
        <authorList>
            <person name="Buettner E."/>
        </authorList>
    </citation>
    <scope>NUCLEOTIDE SEQUENCE</scope>
    <source>
        <strain evidence="1">VT162</strain>
    </source>
</reference>
<dbReference type="Gene3D" id="1.25.40.10">
    <property type="entry name" value="Tetratricopeptide repeat domain"/>
    <property type="match status" value="2"/>
</dbReference>
<dbReference type="EMBL" id="JANAWD010000146">
    <property type="protein sequence ID" value="KAJ3485644.1"/>
    <property type="molecule type" value="Genomic_DNA"/>
</dbReference>
<dbReference type="InterPro" id="IPR011990">
    <property type="entry name" value="TPR-like_helical_dom_sf"/>
</dbReference>
<sequence>MLVLEQPNDVVESVCWEWRRTENGAGQWFLTCCIDEIGSLKNSTYICFLLGSHTSISVHEFHRVVGIQISIEKQAGFAMDPLDTLLCEFQVLETLHINFVEPLTNCSSNSIVRHLPKLRKKIEGQGLNSLHGWAMALSEHAPKCVCVETKTHRGTKIYMIFDVFPFMSKFTGVSRKLILYSLYRIKDDLVTNGLEEMSKKAWGGILKAQRELVLVDPAKYQLSLLETLDSMADVTQRIGKTEEAGATVHTLHLVNDLDKIFTYLSSLGCAEEAVEYCCEAVEAVKLLVARQSIDKHFPRFAETLNHIFSLLPKIRPEEGMIPSGRHNSADLGRLRTQIDYCQREIVGILRNLAGQDAKKYTPHLTQALNRMADDLYGRGRDEEATTCQIKAAQSWRELATQDAASTPASVDALENLAVSIFRRGRNQVIVDHGWKTIDFTIPTQEDRLARALSHMAHSLFHRGYYAEALDHRRQTVAFWRKLAAQGTNKCTVHLARALGDAAISLIETCHRTEAIEYQREAVDLWRKLSDESSIYTLDFTGALHDLAATLSQNQLLTEAVYYRREVVDVWRKLYIGDSIHALAFEAPSRILPRLFLRTTSTQSPSSINVREWKFFVHSSSPRKAQNMLMVLQQLLRVLPVLSPRSNSVQRQ</sequence>